<dbReference type="InterPro" id="IPR024932">
    <property type="entry name" value="ApbE"/>
</dbReference>
<evidence type="ECO:0000256" key="7">
    <source>
        <dbReference type="ARBA" id="ARBA00022827"/>
    </source>
</evidence>
<keyword evidence="8" id="KW-0460">Magnesium</keyword>
<feature type="region of interest" description="Disordered" evidence="11">
    <location>
        <begin position="1"/>
        <end position="26"/>
    </location>
</feature>
<gene>
    <name evidence="12" type="ORF">FSW04_22535</name>
</gene>
<feature type="compositionally biased region" description="Pro residues" evidence="11">
    <location>
        <begin position="1"/>
        <end position="12"/>
    </location>
</feature>
<dbReference type="PANTHER" id="PTHR30040">
    <property type="entry name" value="THIAMINE BIOSYNTHESIS LIPOPROTEIN APBE"/>
    <property type="match status" value="1"/>
</dbReference>
<name>A0A5B8UA54_9ACTN</name>
<dbReference type="OrthoDB" id="9778595at2"/>
<evidence type="ECO:0000313" key="12">
    <source>
        <dbReference type="EMBL" id="QEC50073.1"/>
    </source>
</evidence>
<dbReference type="RefSeq" id="WP_146922436.1">
    <property type="nucleotide sequence ID" value="NZ_CP042430.1"/>
</dbReference>
<dbReference type="Gene3D" id="3.10.520.10">
    <property type="entry name" value="ApbE-like domains"/>
    <property type="match status" value="1"/>
</dbReference>
<dbReference type="AlphaFoldDB" id="A0A5B8UA54"/>
<dbReference type="SUPFAM" id="SSF143631">
    <property type="entry name" value="ApbE-like"/>
    <property type="match status" value="1"/>
</dbReference>
<evidence type="ECO:0000256" key="3">
    <source>
        <dbReference type="ARBA" id="ARBA00016337"/>
    </source>
</evidence>
<dbReference type="GO" id="GO:0016740">
    <property type="term" value="F:transferase activity"/>
    <property type="evidence" value="ECO:0007669"/>
    <property type="project" value="UniProtKB-KW"/>
</dbReference>
<accession>A0A5B8UA54</accession>
<evidence type="ECO:0000256" key="4">
    <source>
        <dbReference type="ARBA" id="ARBA00022630"/>
    </source>
</evidence>
<comment type="cofactor">
    <cofactor evidence="1">
        <name>Mg(2+)</name>
        <dbReference type="ChEBI" id="CHEBI:18420"/>
    </cofactor>
</comment>
<sequence>MPRPGCGRPPPTLARSSPTSQARWTRFEPGSDVASLASDPRREVAAHPHVRALVRAGARAGRASGGLVDITLGHELVQAGYAGHWTGERAPLDLALAEAPGRAPARAHAAGRWRDLGADERTGTIRRPPGVALDSGGLGKGLAADLVAAGLAGLRFVVDLGGDLALGGGPQEVLVAHPLTGGVAHRLHVAGGGVATSGIHARLWIGADGRPAHHLLDPATGRPAWTGLLTATALAPTALAAEVTAKTALLSGPGRARTVLARHGGVLVHEDGRVEVVPGLARLAARAVVTRQHA</sequence>
<dbReference type="EMBL" id="CP042430">
    <property type="protein sequence ID" value="QEC50073.1"/>
    <property type="molecule type" value="Genomic_DNA"/>
</dbReference>
<evidence type="ECO:0000256" key="6">
    <source>
        <dbReference type="ARBA" id="ARBA00022723"/>
    </source>
</evidence>
<keyword evidence="7" id="KW-0274">FAD</keyword>
<feature type="compositionally biased region" description="Polar residues" evidence="11">
    <location>
        <begin position="14"/>
        <end position="23"/>
    </location>
</feature>
<organism evidence="12 13">
    <name type="scientific">Baekduia soli</name>
    <dbReference type="NCBI Taxonomy" id="496014"/>
    <lineage>
        <taxon>Bacteria</taxon>
        <taxon>Bacillati</taxon>
        <taxon>Actinomycetota</taxon>
        <taxon>Thermoleophilia</taxon>
        <taxon>Solirubrobacterales</taxon>
        <taxon>Baekduiaceae</taxon>
        <taxon>Baekduia</taxon>
    </lineage>
</organism>
<dbReference type="Proteomes" id="UP000321805">
    <property type="component" value="Chromosome"/>
</dbReference>
<reference evidence="12 13" key="1">
    <citation type="journal article" date="2018" name="J. Microbiol.">
        <title>Baekduia soli gen. nov., sp. nov., a novel bacterium isolated from the soil of Baekdu Mountain and proposal of a novel family name, Baekduiaceae fam. nov.</title>
        <authorList>
            <person name="An D.S."/>
            <person name="Siddiqi M.Z."/>
            <person name="Kim K.H."/>
            <person name="Yu H.S."/>
            <person name="Im W.T."/>
        </authorList>
    </citation>
    <scope>NUCLEOTIDE SEQUENCE [LARGE SCALE GENOMIC DNA]</scope>
    <source>
        <strain evidence="12 13">BR7-21</strain>
    </source>
</reference>
<dbReference type="PANTHER" id="PTHR30040:SF2">
    <property type="entry name" value="FAD:PROTEIN FMN TRANSFERASE"/>
    <property type="match status" value="1"/>
</dbReference>
<evidence type="ECO:0000256" key="2">
    <source>
        <dbReference type="ARBA" id="ARBA00011955"/>
    </source>
</evidence>
<keyword evidence="5" id="KW-0808">Transferase</keyword>
<evidence type="ECO:0000313" key="13">
    <source>
        <dbReference type="Proteomes" id="UP000321805"/>
    </source>
</evidence>
<dbReference type="Pfam" id="PF02424">
    <property type="entry name" value="ApbE"/>
    <property type="match status" value="1"/>
</dbReference>
<keyword evidence="6" id="KW-0479">Metal-binding</keyword>
<dbReference type="InterPro" id="IPR003374">
    <property type="entry name" value="ApbE-like_sf"/>
</dbReference>
<evidence type="ECO:0000256" key="9">
    <source>
        <dbReference type="ARBA" id="ARBA00031306"/>
    </source>
</evidence>
<keyword evidence="4" id="KW-0285">Flavoprotein</keyword>
<protein>
    <recommendedName>
        <fullName evidence="3">FAD:protein FMN transferase</fullName>
        <ecNumber evidence="2">2.7.1.180</ecNumber>
    </recommendedName>
    <alternativeName>
        <fullName evidence="9">Flavin transferase</fullName>
    </alternativeName>
</protein>
<dbReference type="GO" id="GO:0046872">
    <property type="term" value="F:metal ion binding"/>
    <property type="evidence" value="ECO:0007669"/>
    <property type="project" value="UniProtKB-KW"/>
</dbReference>
<comment type="catalytic activity">
    <reaction evidence="10">
        <text>L-threonyl-[protein] + FAD = FMN-L-threonyl-[protein] + AMP + H(+)</text>
        <dbReference type="Rhea" id="RHEA:36847"/>
        <dbReference type="Rhea" id="RHEA-COMP:11060"/>
        <dbReference type="Rhea" id="RHEA-COMP:11061"/>
        <dbReference type="ChEBI" id="CHEBI:15378"/>
        <dbReference type="ChEBI" id="CHEBI:30013"/>
        <dbReference type="ChEBI" id="CHEBI:57692"/>
        <dbReference type="ChEBI" id="CHEBI:74257"/>
        <dbReference type="ChEBI" id="CHEBI:456215"/>
        <dbReference type="EC" id="2.7.1.180"/>
    </reaction>
</comment>
<evidence type="ECO:0000256" key="10">
    <source>
        <dbReference type="ARBA" id="ARBA00048540"/>
    </source>
</evidence>
<dbReference type="EC" id="2.7.1.180" evidence="2"/>
<dbReference type="KEGG" id="bsol:FSW04_22535"/>
<evidence type="ECO:0000256" key="11">
    <source>
        <dbReference type="SAM" id="MobiDB-lite"/>
    </source>
</evidence>
<evidence type="ECO:0000256" key="5">
    <source>
        <dbReference type="ARBA" id="ARBA00022679"/>
    </source>
</evidence>
<keyword evidence="13" id="KW-1185">Reference proteome</keyword>
<evidence type="ECO:0000256" key="1">
    <source>
        <dbReference type="ARBA" id="ARBA00001946"/>
    </source>
</evidence>
<evidence type="ECO:0000256" key="8">
    <source>
        <dbReference type="ARBA" id="ARBA00022842"/>
    </source>
</evidence>
<proteinExistence type="predicted"/>